<dbReference type="InterPro" id="IPR009057">
    <property type="entry name" value="Homeodomain-like_sf"/>
</dbReference>
<sequence length="231" mass="26653">MLDVSLRLSCIINNTGFGLCGTPKNMIRANQTVPNELRSLIIAPLNNGKNFTEIKTLFNVSVPTARKINKIYQREGGIKKLQDSGYHRANLTDEQKESLCDILEEDCSRTIQIICDLFFERYNIRIGRSTATRCFKDFHYTLKLVRPFPERRNDPQNILARKEYAINFLRIAPDRQKVFFIDETGFQVNMICRYGRELTGVVPALRSRNYSVACTMSCEGMVNFKISERAY</sequence>
<reference evidence="1 2" key="1">
    <citation type="journal article" date="2014" name="Genome Biol. Evol.">
        <title>The genome of the myxosporean Thelohanellus kitauei shows adaptations to nutrient acquisition within its fish host.</title>
        <authorList>
            <person name="Yang Y."/>
            <person name="Xiong J."/>
            <person name="Zhou Z."/>
            <person name="Huo F."/>
            <person name="Miao W."/>
            <person name="Ran C."/>
            <person name="Liu Y."/>
            <person name="Zhang J."/>
            <person name="Feng J."/>
            <person name="Wang M."/>
            <person name="Wang M."/>
            <person name="Wang L."/>
            <person name="Yao B."/>
        </authorList>
    </citation>
    <scope>NUCLEOTIDE SEQUENCE [LARGE SCALE GENOMIC DNA]</scope>
    <source>
        <strain evidence="1">Wuqing</strain>
    </source>
</reference>
<comment type="caution">
    <text evidence="1">The sequence shown here is derived from an EMBL/GenBank/DDBJ whole genome shotgun (WGS) entry which is preliminary data.</text>
</comment>
<name>A0A0C2JFH8_THEKT</name>
<proteinExistence type="predicted"/>
<gene>
    <name evidence="1" type="ORF">RF11_02020</name>
</gene>
<dbReference type="AlphaFoldDB" id="A0A0C2JFH8"/>
<dbReference type="EMBL" id="JWZT01002990">
    <property type="protein sequence ID" value="KII68018.1"/>
    <property type="molecule type" value="Genomic_DNA"/>
</dbReference>
<dbReference type="SUPFAM" id="SSF46689">
    <property type="entry name" value="Homeodomain-like"/>
    <property type="match status" value="1"/>
</dbReference>
<protein>
    <recommendedName>
        <fullName evidence="3">Tc1-like transposase DDE domain-containing protein</fullName>
    </recommendedName>
</protein>
<evidence type="ECO:0008006" key="3">
    <source>
        <dbReference type="Google" id="ProtNLM"/>
    </source>
</evidence>
<evidence type="ECO:0000313" key="2">
    <source>
        <dbReference type="Proteomes" id="UP000031668"/>
    </source>
</evidence>
<organism evidence="1 2">
    <name type="scientific">Thelohanellus kitauei</name>
    <name type="common">Myxosporean</name>
    <dbReference type="NCBI Taxonomy" id="669202"/>
    <lineage>
        <taxon>Eukaryota</taxon>
        <taxon>Metazoa</taxon>
        <taxon>Cnidaria</taxon>
        <taxon>Myxozoa</taxon>
        <taxon>Myxosporea</taxon>
        <taxon>Bivalvulida</taxon>
        <taxon>Platysporina</taxon>
        <taxon>Myxobolidae</taxon>
        <taxon>Thelohanellus</taxon>
    </lineage>
</organism>
<accession>A0A0C2JFH8</accession>
<keyword evidence="2" id="KW-1185">Reference proteome</keyword>
<evidence type="ECO:0000313" key="1">
    <source>
        <dbReference type="EMBL" id="KII68018.1"/>
    </source>
</evidence>
<dbReference type="Proteomes" id="UP000031668">
    <property type="component" value="Unassembled WGS sequence"/>
</dbReference>
<dbReference type="OrthoDB" id="2207820at2759"/>